<dbReference type="InterPro" id="IPR023091">
    <property type="entry name" value="MetalPrtase_cat_dom_sf_prd"/>
</dbReference>
<keyword evidence="6 8" id="KW-0378">Hydrolase</keyword>
<keyword evidence="8" id="KW-0963">Cytoplasm</keyword>
<dbReference type="InterPro" id="IPR002036">
    <property type="entry name" value="YbeY"/>
</dbReference>
<dbReference type="AlphaFoldDB" id="A0A7C6EAV7"/>
<reference evidence="9" key="1">
    <citation type="journal article" date="2020" name="mSystems">
        <title>Genome- and Community-Level Interaction Insights into Carbon Utilization and Element Cycling Functions of Hydrothermarchaeota in Hydrothermal Sediment.</title>
        <authorList>
            <person name="Zhou Z."/>
            <person name="Liu Y."/>
            <person name="Xu W."/>
            <person name="Pan J."/>
            <person name="Luo Z.H."/>
            <person name="Li M."/>
        </authorList>
    </citation>
    <scope>NUCLEOTIDE SEQUENCE [LARGE SCALE GENOMIC DNA]</scope>
    <source>
        <strain evidence="9">SpSt-876</strain>
    </source>
</reference>
<keyword evidence="5 8" id="KW-0255">Endonuclease</keyword>
<comment type="similarity">
    <text evidence="2 8">Belongs to the endoribonuclease YbeY family.</text>
</comment>
<evidence type="ECO:0000256" key="7">
    <source>
        <dbReference type="ARBA" id="ARBA00022833"/>
    </source>
</evidence>
<comment type="caution">
    <text evidence="9">The sequence shown here is derived from an EMBL/GenBank/DDBJ whole genome shotgun (WGS) entry which is preliminary data.</text>
</comment>
<comment type="function">
    <text evidence="8">Single strand-specific metallo-endoribonuclease involved in late-stage 70S ribosome quality control and in maturation of the 3' terminus of the 16S rRNA.</text>
</comment>
<evidence type="ECO:0000256" key="4">
    <source>
        <dbReference type="ARBA" id="ARBA00022723"/>
    </source>
</evidence>
<dbReference type="NCBIfam" id="TIGR00043">
    <property type="entry name" value="rRNA maturation RNase YbeY"/>
    <property type="match status" value="1"/>
</dbReference>
<comment type="caution">
    <text evidence="8">Lacks conserved residue(s) required for the propagation of feature annotation.</text>
</comment>
<keyword evidence="7" id="KW-0862">Zinc</keyword>
<dbReference type="PANTHER" id="PTHR46986:SF1">
    <property type="entry name" value="ENDORIBONUCLEASE YBEY, CHLOROPLASTIC"/>
    <property type="match status" value="1"/>
</dbReference>
<comment type="subcellular location">
    <subcellularLocation>
        <location evidence="8">Cytoplasm</location>
    </subcellularLocation>
</comment>
<dbReference type="SUPFAM" id="SSF55486">
    <property type="entry name" value="Metalloproteases ('zincins'), catalytic domain"/>
    <property type="match status" value="1"/>
</dbReference>
<dbReference type="Pfam" id="PF02130">
    <property type="entry name" value="YbeY"/>
    <property type="match status" value="1"/>
</dbReference>
<dbReference type="GO" id="GO:0046872">
    <property type="term" value="F:metal ion binding"/>
    <property type="evidence" value="ECO:0007669"/>
    <property type="project" value="UniProtKB-KW"/>
</dbReference>
<keyword evidence="3 8" id="KW-0540">Nuclease</keyword>
<evidence type="ECO:0000256" key="3">
    <source>
        <dbReference type="ARBA" id="ARBA00022722"/>
    </source>
</evidence>
<keyword evidence="8" id="KW-0698">rRNA processing</keyword>
<evidence type="ECO:0000256" key="1">
    <source>
        <dbReference type="ARBA" id="ARBA00001947"/>
    </source>
</evidence>
<evidence type="ECO:0000313" key="9">
    <source>
        <dbReference type="EMBL" id="HHS52494.1"/>
    </source>
</evidence>
<dbReference type="GO" id="GO:0006364">
    <property type="term" value="P:rRNA processing"/>
    <property type="evidence" value="ECO:0007669"/>
    <property type="project" value="UniProtKB-UniRule"/>
</dbReference>
<gene>
    <name evidence="8 9" type="primary">ybeY</name>
    <name evidence="9" type="ORF">ENW73_06475</name>
</gene>
<keyword evidence="8" id="KW-0690">Ribosome biogenesis</keyword>
<dbReference type="GO" id="GO:0004222">
    <property type="term" value="F:metalloendopeptidase activity"/>
    <property type="evidence" value="ECO:0007669"/>
    <property type="project" value="InterPro"/>
</dbReference>
<comment type="cofactor">
    <cofactor evidence="1">
        <name>Zn(2+)</name>
        <dbReference type="ChEBI" id="CHEBI:29105"/>
    </cofactor>
</comment>
<evidence type="ECO:0000256" key="5">
    <source>
        <dbReference type="ARBA" id="ARBA00022759"/>
    </source>
</evidence>
<evidence type="ECO:0000256" key="2">
    <source>
        <dbReference type="ARBA" id="ARBA00010875"/>
    </source>
</evidence>
<dbReference type="GO" id="GO:0005737">
    <property type="term" value="C:cytoplasm"/>
    <property type="evidence" value="ECO:0007669"/>
    <property type="project" value="UniProtKB-SubCell"/>
</dbReference>
<dbReference type="HAMAP" id="MF_00009">
    <property type="entry name" value="Endoribonucl_YbeY"/>
    <property type="match status" value="1"/>
</dbReference>
<evidence type="ECO:0000256" key="8">
    <source>
        <dbReference type="HAMAP-Rule" id="MF_00009"/>
    </source>
</evidence>
<accession>A0A7C6EAV7</accession>
<proteinExistence type="inferred from homology"/>
<dbReference type="EC" id="3.1.-.-" evidence="8"/>
<dbReference type="GO" id="GO:0004521">
    <property type="term" value="F:RNA endonuclease activity"/>
    <property type="evidence" value="ECO:0007669"/>
    <property type="project" value="UniProtKB-UniRule"/>
</dbReference>
<organism evidence="9">
    <name type="scientific">candidate division WOR-3 bacterium</name>
    <dbReference type="NCBI Taxonomy" id="2052148"/>
    <lineage>
        <taxon>Bacteria</taxon>
        <taxon>Bacteria division WOR-3</taxon>
    </lineage>
</organism>
<dbReference type="EMBL" id="DTLI01000153">
    <property type="protein sequence ID" value="HHS52494.1"/>
    <property type="molecule type" value="Genomic_DNA"/>
</dbReference>
<evidence type="ECO:0000256" key="6">
    <source>
        <dbReference type="ARBA" id="ARBA00022801"/>
    </source>
</evidence>
<keyword evidence="4" id="KW-0479">Metal-binding</keyword>
<name>A0A7C6EAV7_UNCW3</name>
<protein>
    <recommendedName>
        <fullName evidence="8">Endoribonuclease YbeY</fullName>
        <ecNumber evidence="8">3.1.-.-</ecNumber>
    </recommendedName>
</protein>
<dbReference type="PANTHER" id="PTHR46986">
    <property type="entry name" value="ENDORIBONUCLEASE YBEY, CHLOROPLASTIC"/>
    <property type="match status" value="1"/>
</dbReference>
<dbReference type="Gene3D" id="3.40.390.30">
    <property type="entry name" value="Metalloproteases ('zincins'), catalytic domain"/>
    <property type="match status" value="1"/>
</dbReference>
<sequence>MGSNLFILTNRMWLDRPWSQKSLEPMGQKKPVTKDDPNRVIFPGFNPPKADFRGFKGAKPLCIEIIGTKSPKLIKELRRVLRSILLAKKSSARSLSVILVNNEYIRKLNRKYLMRNRVTDVLAFPFDEKFLGEIYICREQAKRQARVLGKTCNEEIIHLAKHGLMHLLGYPPEAD</sequence>